<dbReference type="Gene3D" id="1.10.260.40">
    <property type="entry name" value="lambda repressor-like DNA-binding domains"/>
    <property type="match status" value="1"/>
</dbReference>
<accession>A0ABV3JS14</accession>
<dbReference type="InterPro" id="IPR012349">
    <property type="entry name" value="Split_barrel_FMN-bd"/>
</dbReference>
<feature type="region of interest" description="Disordered" evidence="1">
    <location>
        <begin position="1"/>
        <end position="21"/>
    </location>
</feature>
<evidence type="ECO:0000259" key="2">
    <source>
        <dbReference type="PROSITE" id="PS50943"/>
    </source>
</evidence>
<keyword evidence="4" id="KW-1185">Reference proteome</keyword>
<dbReference type="InterPro" id="IPR024747">
    <property type="entry name" value="Pyridox_Oxase-rel"/>
</dbReference>
<feature type="domain" description="HTH cro/C1-type" evidence="2">
    <location>
        <begin position="24"/>
        <end position="78"/>
    </location>
</feature>
<protein>
    <submittedName>
        <fullName evidence="3">Pyridoxamine 5'-phosphate oxidase family protein</fullName>
    </submittedName>
</protein>
<organism evidence="3 4">
    <name type="scientific">Streptomyces orinoci</name>
    <name type="common">Streptoverticillium orinoci</name>
    <dbReference type="NCBI Taxonomy" id="67339"/>
    <lineage>
        <taxon>Bacteria</taxon>
        <taxon>Bacillati</taxon>
        <taxon>Actinomycetota</taxon>
        <taxon>Actinomycetes</taxon>
        <taxon>Kitasatosporales</taxon>
        <taxon>Streptomycetaceae</taxon>
        <taxon>Streptomyces</taxon>
    </lineage>
</organism>
<name>A0ABV3JS14_STRON</name>
<dbReference type="SUPFAM" id="SSF47413">
    <property type="entry name" value="lambda repressor-like DNA-binding domains"/>
    <property type="match status" value="1"/>
</dbReference>
<dbReference type="Proteomes" id="UP001552594">
    <property type="component" value="Unassembled WGS sequence"/>
</dbReference>
<gene>
    <name evidence="3" type="ORF">AB0L16_03295</name>
</gene>
<dbReference type="InterPro" id="IPR010982">
    <property type="entry name" value="Lambda_DNA-bd_dom_sf"/>
</dbReference>
<dbReference type="CDD" id="cd00093">
    <property type="entry name" value="HTH_XRE"/>
    <property type="match status" value="1"/>
</dbReference>
<sequence length="227" mass="24077">MATEPADEAGSGRLRSGSDLGRRVARRREELGLTREEMAARARMDAGYLAYLESRTGSVSRETLTALAGALETSVAELQGAGLEQPPGRSSLAAAPHLERLSLPECREKLAAGGIGRVVFSRAEGPEVAPVNYRFVGDSIVFRTAAGGVLSGVVGGAVAFEIDRIDEVRNEGWSVLVRGVAQAVTEPQEQRRLGAGDGPRSWAGGERETWVRIPVGTISGRRIRSGL</sequence>
<dbReference type="RefSeq" id="WP_241560954.1">
    <property type="nucleotide sequence ID" value="NZ_JBFAUK010000002.1"/>
</dbReference>
<dbReference type="Pfam" id="PF12900">
    <property type="entry name" value="Pyridox_ox_2"/>
    <property type="match status" value="1"/>
</dbReference>
<dbReference type="InterPro" id="IPR001387">
    <property type="entry name" value="Cro/C1-type_HTH"/>
</dbReference>
<evidence type="ECO:0000313" key="3">
    <source>
        <dbReference type="EMBL" id="MEV5505488.1"/>
    </source>
</evidence>
<dbReference type="PROSITE" id="PS50943">
    <property type="entry name" value="HTH_CROC1"/>
    <property type="match status" value="1"/>
</dbReference>
<evidence type="ECO:0000313" key="4">
    <source>
        <dbReference type="Proteomes" id="UP001552594"/>
    </source>
</evidence>
<dbReference type="Pfam" id="PF01381">
    <property type="entry name" value="HTH_3"/>
    <property type="match status" value="1"/>
</dbReference>
<comment type="caution">
    <text evidence="3">The sequence shown here is derived from an EMBL/GenBank/DDBJ whole genome shotgun (WGS) entry which is preliminary data.</text>
</comment>
<evidence type="ECO:0000256" key="1">
    <source>
        <dbReference type="SAM" id="MobiDB-lite"/>
    </source>
</evidence>
<dbReference type="SMART" id="SM00530">
    <property type="entry name" value="HTH_XRE"/>
    <property type="match status" value="1"/>
</dbReference>
<proteinExistence type="predicted"/>
<dbReference type="SUPFAM" id="SSF50475">
    <property type="entry name" value="FMN-binding split barrel"/>
    <property type="match status" value="1"/>
</dbReference>
<dbReference type="EMBL" id="JBFAUK010000002">
    <property type="protein sequence ID" value="MEV5505488.1"/>
    <property type="molecule type" value="Genomic_DNA"/>
</dbReference>
<dbReference type="Gene3D" id="2.30.110.10">
    <property type="entry name" value="Electron Transport, Fmn-binding Protein, Chain A"/>
    <property type="match status" value="1"/>
</dbReference>
<reference evidence="3 4" key="1">
    <citation type="submission" date="2024-06" db="EMBL/GenBank/DDBJ databases">
        <title>The Natural Products Discovery Center: Release of the First 8490 Sequenced Strains for Exploring Actinobacteria Biosynthetic Diversity.</title>
        <authorList>
            <person name="Kalkreuter E."/>
            <person name="Kautsar S.A."/>
            <person name="Yang D."/>
            <person name="Bader C.D."/>
            <person name="Teijaro C.N."/>
            <person name="Fluegel L."/>
            <person name="Davis C.M."/>
            <person name="Simpson J.R."/>
            <person name="Lauterbach L."/>
            <person name="Steele A.D."/>
            <person name="Gui C."/>
            <person name="Meng S."/>
            <person name="Li G."/>
            <person name="Viehrig K."/>
            <person name="Ye F."/>
            <person name="Su P."/>
            <person name="Kiefer A.F."/>
            <person name="Nichols A."/>
            <person name="Cepeda A.J."/>
            <person name="Yan W."/>
            <person name="Fan B."/>
            <person name="Jiang Y."/>
            <person name="Adhikari A."/>
            <person name="Zheng C.-J."/>
            <person name="Schuster L."/>
            <person name="Cowan T.M."/>
            <person name="Smanski M.J."/>
            <person name="Chevrette M.G."/>
            <person name="De Carvalho L.P.S."/>
            <person name="Shen B."/>
        </authorList>
    </citation>
    <scope>NUCLEOTIDE SEQUENCE [LARGE SCALE GENOMIC DNA]</scope>
    <source>
        <strain evidence="3 4">NPDC052347</strain>
    </source>
</reference>